<dbReference type="PANTHER" id="PTHR19321:SF41">
    <property type="entry name" value="FASCETTO-RELATED"/>
    <property type="match status" value="1"/>
</dbReference>
<dbReference type="Gene3D" id="1.20.58.1520">
    <property type="match status" value="1"/>
</dbReference>
<gene>
    <name evidence="3" type="ORF">BMF94_0961</name>
</gene>
<feature type="region of interest" description="Disordered" evidence="2">
    <location>
        <begin position="427"/>
        <end position="454"/>
    </location>
</feature>
<name>A0A2S5BGH4_9BASI</name>
<dbReference type="InterPro" id="IPR007145">
    <property type="entry name" value="MAP65_Ase1_PRC1"/>
</dbReference>
<feature type="compositionally biased region" description="Low complexity" evidence="2">
    <location>
        <begin position="558"/>
        <end position="569"/>
    </location>
</feature>
<keyword evidence="1" id="KW-0175">Coiled coil</keyword>
<dbReference type="GO" id="GO:0005737">
    <property type="term" value="C:cytoplasm"/>
    <property type="evidence" value="ECO:0007669"/>
    <property type="project" value="TreeGrafter"/>
</dbReference>
<comment type="caution">
    <text evidence="3">The sequence shown here is derived from an EMBL/GenBank/DDBJ whole genome shotgun (WGS) entry which is preliminary data.</text>
</comment>
<keyword evidence="4" id="KW-1185">Reference proteome</keyword>
<evidence type="ECO:0000256" key="1">
    <source>
        <dbReference type="SAM" id="Coils"/>
    </source>
</evidence>
<dbReference type="Proteomes" id="UP000237144">
    <property type="component" value="Unassembled WGS sequence"/>
</dbReference>
<feature type="region of interest" description="Disordered" evidence="2">
    <location>
        <begin position="837"/>
        <end position="867"/>
    </location>
</feature>
<dbReference type="Pfam" id="PF03999">
    <property type="entry name" value="MAP65_ASE1"/>
    <property type="match status" value="1"/>
</dbReference>
<accession>A0A2S5BGH4</accession>
<feature type="coiled-coil region" evidence="1">
    <location>
        <begin position="239"/>
        <end position="269"/>
    </location>
</feature>
<sequence length="981" mass="107873">MASRHTTPLANLTQLLSEHHETLSNLYEALSPTPQPLIEAPMAELRDSLSSTIAKQVAHAQAEVAAAEQQLSIGWRRVHDWQAALGEPIRPAKKRGDGPLQSLVEEVDRIKEGMKGRMQERGKRILALQERLRGLAQVVGREYLEVSLEPAAEEGRWEDLDLTHDRMSALEREAQRCEAEIAHRKELLNSDASEVFALRCELGLYIEAEDTGAPTGDSTDEEILWHLGIGEARKERREMQPTADNVRKLEEKRRQLEDEKDSRNETIQTTYDKLYPLWSLLGVTEEEMDDFVNRHMGSTLDVVTAYQTELARMLALKRTNMSAFIQRERETMTELWDRLYTSYPQRLVEFPSYSISVEPTKVWNPALGRDEDVVSDNVSEELLLAHERERERLEREVADAGPMLDKLQRYFGIVDLKKQLEAAAADPSRLTDKSRGAAARLAQEAKDRNRVDREKPKLEAELRRLIPQWEAQHGRPFLVNGVSFIEGLDEQIRAEEQEKENRKRAKLGASVSAGAARPLRAQHTGAAAAPLKRQMTGASARSATSATSTDPPAAKRFATGAAAPTPLTGRIVRPKSALGDANGVPPLQYGNVPGSVAKPLRAQMTGLARPRAGTVSAAVAQTPLPGGRIAPTNSSLMTSVGPGMRLPSGWGAGAIDSPTLALAGAGAGSAVSATLKKAGKAAQAYEEDEFVEDEFEDDVDSVVVGEELSDAPRRGLQGQDKRAAIYEKALGDALKAVSKPTRELKRRPAPEAILASLVQSAGPQDLPRVVEVLQQWRQKELPAPRQATVQHLLKRFAESDRPQDGVNVLAQRDKYRTDVPADLQATYPLFHALSKPAATPAPAPADSAAPADEATEAAPPAVATPPSSASDSAFVLYDLLQLYHPGIASQDSFVLLTTLAAALRNGESTSERVHSVMKQLQALGEDQVVQQVRRDLSKRWQATMRMRARAIAYAMRDLDHAEFEWFAHLSETLQKLAVPRA</sequence>
<dbReference type="GO" id="GO:0051256">
    <property type="term" value="P:mitotic spindle midzone assembly"/>
    <property type="evidence" value="ECO:0007669"/>
    <property type="project" value="TreeGrafter"/>
</dbReference>
<dbReference type="EMBL" id="PJQD01000009">
    <property type="protein sequence ID" value="POY75878.1"/>
    <property type="molecule type" value="Genomic_DNA"/>
</dbReference>
<organism evidence="3 4">
    <name type="scientific">Rhodotorula taiwanensis</name>
    <dbReference type="NCBI Taxonomy" id="741276"/>
    <lineage>
        <taxon>Eukaryota</taxon>
        <taxon>Fungi</taxon>
        <taxon>Dikarya</taxon>
        <taxon>Basidiomycota</taxon>
        <taxon>Pucciniomycotina</taxon>
        <taxon>Microbotryomycetes</taxon>
        <taxon>Sporidiobolales</taxon>
        <taxon>Sporidiobolaceae</taxon>
        <taxon>Rhodotorula</taxon>
    </lineage>
</organism>
<evidence type="ECO:0000256" key="2">
    <source>
        <dbReference type="SAM" id="MobiDB-lite"/>
    </source>
</evidence>
<reference evidence="3 4" key="1">
    <citation type="journal article" date="2018" name="Front. Microbiol.">
        <title>Prospects for Fungal Bioremediation of Acidic Radioactive Waste Sites: Characterization and Genome Sequence of Rhodotorula taiwanensis MD1149.</title>
        <authorList>
            <person name="Tkavc R."/>
            <person name="Matrosova V.Y."/>
            <person name="Grichenko O.E."/>
            <person name="Gostincar C."/>
            <person name="Volpe R.P."/>
            <person name="Klimenkova P."/>
            <person name="Gaidamakova E.K."/>
            <person name="Zhou C.E."/>
            <person name="Stewart B.J."/>
            <person name="Lyman M.G."/>
            <person name="Malfatti S.A."/>
            <person name="Rubinfeld B."/>
            <person name="Courtot M."/>
            <person name="Singh J."/>
            <person name="Dalgard C.L."/>
            <person name="Hamilton T."/>
            <person name="Frey K.G."/>
            <person name="Gunde-Cimerman N."/>
            <person name="Dugan L."/>
            <person name="Daly M.J."/>
        </authorList>
    </citation>
    <scope>NUCLEOTIDE SEQUENCE [LARGE SCALE GENOMIC DNA]</scope>
    <source>
        <strain evidence="3 4">MD1149</strain>
    </source>
</reference>
<protein>
    <submittedName>
        <fullName evidence="3">Uncharacterized protein</fullName>
    </submittedName>
</protein>
<feature type="region of interest" description="Disordered" evidence="2">
    <location>
        <begin position="496"/>
        <end position="569"/>
    </location>
</feature>
<dbReference type="OrthoDB" id="642895at2759"/>
<proteinExistence type="predicted"/>
<dbReference type="STRING" id="741276.A0A2S5BGH4"/>
<dbReference type="GO" id="GO:0008017">
    <property type="term" value="F:microtubule binding"/>
    <property type="evidence" value="ECO:0007669"/>
    <property type="project" value="InterPro"/>
</dbReference>
<evidence type="ECO:0000313" key="3">
    <source>
        <dbReference type="EMBL" id="POY75878.1"/>
    </source>
</evidence>
<dbReference type="PANTHER" id="PTHR19321">
    <property type="entry name" value="PROTEIN REGULATOR OF CYTOKINESIS 1 PRC1-RELATED"/>
    <property type="match status" value="1"/>
</dbReference>
<dbReference type="GO" id="GO:1990023">
    <property type="term" value="C:mitotic spindle midzone"/>
    <property type="evidence" value="ECO:0007669"/>
    <property type="project" value="TreeGrafter"/>
</dbReference>
<evidence type="ECO:0000313" key="4">
    <source>
        <dbReference type="Proteomes" id="UP000237144"/>
    </source>
</evidence>
<dbReference type="AlphaFoldDB" id="A0A2S5BGH4"/>
<feature type="compositionally biased region" description="Low complexity" evidence="2">
    <location>
        <begin position="536"/>
        <end position="549"/>
    </location>
</feature>
<feature type="compositionally biased region" description="Basic and acidic residues" evidence="2">
    <location>
        <begin position="443"/>
        <end position="454"/>
    </location>
</feature>
<feature type="coiled-coil region" evidence="1">
    <location>
        <begin position="160"/>
        <end position="187"/>
    </location>
</feature>